<dbReference type="EMBL" id="MT142661">
    <property type="protein sequence ID" value="QJA86822.1"/>
    <property type="molecule type" value="Genomic_DNA"/>
</dbReference>
<organism evidence="1">
    <name type="scientific">viral metagenome</name>
    <dbReference type="NCBI Taxonomy" id="1070528"/>
    <lineage>
        <taxon>unclassified sequences</taxon>
        <taxon>metagenomes</taxon>
        <taxon>organismal metagenomes</taxon>
    </lineage>
</organism>
<sequence length="101" mass="11774">MQYPIFYESPYGYIAIYEKDRMMLIKKEGYAGGSGFELKIYKTRATVKKYETIPSYAQRLKPKEFYDKAQTYMLKYIDEVKRLTAKALPGSNAKMLTAKSL</sequence>
<reference evidence="1" key="1">
    <citation type="submission" date="2020-03" db="EMBL/GenBank/DDBJ databases">
        <title>The deep terrestrial virosphere.</title>
        <authorList>
            <person name="Holmfeldt K."/>
            <person name="Nilsson E."/>
            <person name="Simone D."/>
            <person name="Lopez-Fernandez M."/>
            <person name="Wu X."/>
            <person name="de Brujin I."/>
            <person name="Lundin D."/>
            <person name="Andersson A."/>
            <person name="Bertilsson S."/>
            <person name="Dopson M."/>
        </authorList>
    </citation>
    <scope>NUCLEOTIDE SEQUENCE</scope>
    <source>
        <strain evidence="1">MM415B03118</strain>
    </source>
</reference>
<evidence type="ECO:0000313" key="1">
    <source>
        <dbReference type="EMBL" id="QJA86822.1"/>
    </source>
</evidence>
<proteinExistence type="predicted"/>
<gene>
    <name evidence="1" type="ORF">MM415B03118_0008</name>
</gene>
<name>A0A6M3KYQ2_9ZZZZ</name>
<dbReference type="AlphaFoldDB" id="A0A6M3KYQ2"/>
<accession>A0A6M3KYQ2</accession>
<protein>
    <submittedName>
        <fullName evidence="1">Uncharacterized protein</fullName>
    </submittedName>
</protein>